<comment type="caution">
    <text evidence="2">The sequence shown here is derived from an EMBL/GenBank/DDBJ whole genome shotgun (WGS) entry which is preliminary data.</text>
</comment>
<accession>A0A4U1F9S8</accession>
<feature type="compositionally biased region" description="Pro residues" evidence="1">
    <location>
        <begin position="81"/>
        <end position="94"/>
    </location>
</feature>
<evidence type="ECO:0000313" key="2">
    <source>
        <dbReference type="EMBL" id="TKC46342.1"/>
    </source>
</evidence>
<evidence type="ECO:0000313" key="3">
    <source>
        <dbReference type="Proteomes" id="UP000308365"/>
    </source>
</evidence>
<dbReference type="EMBL" id="RWIC01000277">
    <property type="protein sequence ID" value="TKC46342.1"/>
    <property type="molecule type" value="Genomic_DNA"/>
</dbReference>
<proteinExistence type="predicted"/>
<gene>
    <name evidence="2" type="ORF">EI555_014197</name>
</gene>
<name>A0A4U1F9S8_MONMO</name>
<feature type="region of interest" description="Disordered" evidence="1">
    <location>
        <begin position="1"/>
        <end position="31"/>
    </location>
</feature>
<feature type="compositionally biased region" description="Low complexity" evidence="1">
    <location>
        <begin position="15"/>
        <end position="28"/>
    </location>
</feature>
<dbReference type="Proteomes" id="UP000308365">
    <property type="component" value="Unassembled WGS sequence"/>
</dbReference>
<organism evidence="2 3">
    <name type="scientific">Monodon monoceros</name>
    <name type="common">Narwhal</name>
    <name type="synonym">Ceratodon monodon</name>
    <dbReference type="NCBI Taxonomy" id="40151"/>
    <lineage>
        <taxon>Eukaryota</taxon>
        <taxon>Metazoa</taxon>
        <taxon>Chordata</taxon>
        <taxon>Craniata</taxon>
        <taxon>Vertebrata</taxon>
        <taxon>Euteleostomi</taxon>
        <taxon>Mammalia</taxon>
        <taxon>Eutheria</taxon>
        <taxon>Laurasiatheria</taxon>
        <taxon>Artiodactyla</taxon>
        <taxon>Whippomorpha</taxon>
        <taxon>Cetacea</taxon>
        <taxon>Odontoceti</taxon>
        <taxon>Monodontidae</taxon>
        <taxon>Monodon</taxon>
    </lineage>
</organism>
<feature type="non-terminal residue" evidence="2">
    <location>
        <position position="1"/>
    </location>
</feature>
<dbReference type="AlphaFoldDB" id="A0A4U1F9S8"/>
<sequence>GRPWAAPRARPQEGPRAPAAHPEAAPAAQLGASCSASSFWGGRLGLRRWGAGGAAAWEAPAGPSASRTAVCLARRRHRRPLPTPPPRPQAPPARPGRGPAAFSGSTPLPGPALRGAHPCPFREPTPWSVELVPSEHREGKESELPVRGVNSSNNKDLISVPGPWRGLLVPGAKKALTMSTTMNILIIINDIKGKLGPQEKNHLELEASWQSSHPWTVRMGPPQRQRSCARGRCCLLPASVSSSVGPGSTSFQLRGQLDEHLMAWGPGFQLSLCDLPYNSFYEWRTPLGQG</sequence>
<evidence type="ECO:0000256" key="1">
    <source>
        <dbReference type="SAM" id="MobiDB-lite"/>
    </source>
</evidence>
<reference evidence="3" key="1">
    <citation type="journal article" date="2019" name="IScience">
        <title>Narwhal Genome Reveals Long-Term Low Genetic Diversity despite Current Large Abundance Size.</title>
        <authorList>
            <person name="Westbury M.V."/>
            <person name="Petersen B."/>
            <person name="Garde E."/>
            <person name="Heide-Jorgensen M.P."/>
            <person name="Lorenzen E.D."/>
        </authorList>
    </citation>
    <scope>NUCLEOTIDE SEQUENCE [LARGE SCALE GENOMIC DNA]</scope>
</reference>
<feature type="region of interest" description="Disordered" evidence="1">
    <location>
        <begin position="76"/>
        <end position="127"/>
    </location>
</feature>
<protein>
    <submittedName>
        <fullName evidence="2">Uncharacterized protein</fullName>
    </submittedName>
</protein>